<dbReference type="InterPro" id="IPR036236">
    <property type="entry name" value="Znf_C2H2_sf"/>
</dbReference>
<evidence type="ECO:0000259" key="9">
    <source>
        <dbReference type="PROSITE" id="PS50157"/>
    </source>
</evidence>
<dbReference type="GO" id="GO:0005634">
    <property type="term" value="C:nucleus"/>
    <property type="evidence" value="ECO:0007669"/>
    <property type="project" value="UniProtKB-SubCell"/>
</dbReference>
<dbReference type="InterPro" id="IPR013087">
    <property type="entry name" value="Znf_C2H2_type"/>
</dbReference>
<dbReference type="SMART" id="SM00355">
    <property type="entry name" value="ZnF_C2H2"/>
    <property type="match status" value="3"/>
</dbReference>
<evidence type="ECO:0000256" key="6">
    <source>
        <dbReference type="ARBA" id="ARBA00023242"/>
    </source>
</evidence>
<evidence type="ECO:0000256" key="1">
    <source>
        <dbReference type="ARBA" id="ARBA00004123"/>
    </source>
</evidence>
<dbReference type="SUPFAM" id="SSF57667">
    <property type="entry name" value="beta-beta-alpha zinc fingers"/>
    <property type="match status" value="2"/>
</dbReference>
<evidence type="ECO:0000256" key="3">
    <source>
        <dbReference type="ARBA" id="ARBA00022737"/>
    </source>
</evidence>
<feature type="region of interest" description="Disordered" evidence="8">
    <location>
        <begin position="83"/>
        <end position="121"/>
    </location>
</feature>
<dbReference type="Pfam" id="PF00096">
    <property type="entry name" value="zf-C2H2"/>
    <property type="match status" value="3"/>
</dbReference>
<evidence type="ECO:0000256" key="8">
    <source>
        <dbReference type="SAM" id="MobiDB-lite"/>
    </source>
</evidence>
<dbReference type="EMBL" id="GACK01001622">
    <property type="protein sequence ID" value="JAA63412.1"/>
    <property type="molecule type" value="mRNA"/>
</dbReference>
<dbReference type="GO" id="GO:0008270">
    <property type="term" value="F:zinc ion binding"/>
    <property type="evidence" value="ECO:0007669"/>
    <property type="project" value="UniProtKB-KW"/>
</dbReference>
<keyword evidence="6" id="KW-0539">Nucleus</keyword>
<dbReference type="PANTHER" id="PTHR23235">
    <property type="entry name" value="KRUEPPEL-LIKE TRANSCRIPTION FACTOR"/>
    <property type="match status" value="1"/>
</dbReference>
<keyword evidence="3" id="KW-0677">Repeat</keyword>
<reference evidence="10" key="1">
    <citation type="submission" date="2012-11" db="EMBL/GenBank/DDBJ databases">
        <authorList>
            <person name="Lucero-Rivera Y.E."/>
            <person name="Tovar-Ramirez D."/>
        </authorList>
    </citation>
    <scope>NUCLEOTIDE SEQUENCE</scope>
    <source>
        <tissue evidence="10">Salivary gland</tissue>
    </source>
</reference>
<comment type="subcellular location">
    <subcellularLocation>
        <location evidence="1">Nucleus</location>
    </subcellularLocation>
</comment>
<dbReference type="PROSITE" id="PS50157">
    <property type="entry name" value="ZINC_FINGER_C2H2_2"/>
    <property type="match status" value="3"/>
</dbReference>
<dbReference type="PROSITE" id="PS00028">
    <property type="entry name" value="ZINC_FINGER_C2H2_1"/>
    <property type="match status" value="3"/>
</dbReference>
<dbReference type="FunFam" id="3.30.160.60:FF:000018">
    <property type="entry name" value="Krueppel-like factor 15"/>
    <property type="match status" value="1"/>
</dbReference>
<proteinExistence type="evidence at transcript level"/>
<feature type="compositionally biased region" description="Low complexity" evidence="8">
    <location>
        <begin position="86"/>
        <end position="98"/>
    </location>
</feature>
<organism evidence="10">
    <name type="scientific">Rhipicephalus pulchellus</name>
    <name type="common">Yellow backed tick</name>
    <name type="synonym">Dermacentor pulchellus</name>
    <dbReference type="NCBI Taxonomy" id="72859"/>
    <lineage>
        <taxon>Eukaryota</taxon>
        <taxon>Metazoa</taxon>
        <taxon>Ecdysozoa</taxon>
        <taxon>Arthropoda</taxon>
        <taxon>Chelicerata</taxon>
        <taxon>Arachnida</taxon>
        <taxon>Acari</taxon>
        <taxon>Parasitiformes</taxon>
        <taxon>Ixodida</taxon>
        <taxon>Ixodoidea</taxon>
        <taxon>Ixodidae</taxon>
        <taxon>Rhipicephalinae</taxon>
        <taxon>Rhipicephalus</taxon>
        <taxon>Rhipicephalus</taxon>
    </lineage>
</organism>
<feature type="non-terminal residue" evidence="10">
    <location>
        <position position="1"/>
    </location>
</feature>
<dbReference type="GO" id="GO:0000978">
    <property type="term" value="F:RNA polymerase II cis-regulatory region sequence-specific DNA binding"/>
    <property type="evidence" value="ECO:0007669"/>
    <property type="project" value="TreeGrafter"/>
</dbReference>
<accession>L7MHV8</accession>
<sequence length="309" mass="33703">RAGEGRRLCSWWCVCECLGLRCPRRPCPCGSARADRRLCMVRRDSPTLPGRAGTPGLATESAFAMSSKEAACAPIQLEPVDLSVNSRSRSSAASSGRGLPLDEQPTPPSSPPSSAPSPDINNDVATLALFTSAAAAARRLEAPGDLPRTSPTLAGSLEDQILACRTTNALLKTIEEASLVLQQQQQQPASAPLTPALSNGAVSSRLWPPPSAPVAADSDLLRRRKVHKCDFEGCQKVYTKSSHLKAHKRTHTGEKPYMCTWEGCTWKFARSDELTRHFRKHTGQKPFKCDKCQRSFSRSDHLSLHQKRH</sequence>
<dbReference type="FunFam" id="3.30.160.60:FF:000358">
    <property type="entry name" value="zinc finger protein 24"/>
    <property type="match status" value="1"/>
</dbReference>
<evidence type="ECO:0000256" key="2">
    <source>
        <dbReference type="ARBA" id="ARBA00022723"/>
    </source>
</evidence>
<feature type="domain" description="C2H2-type" evidence="9">
    <location>
        <begin position="227"/>
        <end position="256"/>
    </location>
</feature>
<dbReference type="FunFam" id="3.30.160.60:FF:000021">
    <property type="entry name" value="Basic krueppel-like factor 3"/>
    <property type="match status" value="1"/>
</dbReference>
<evidence type="ECO:0000313" key="10">
    <source>
        <dbReference type="EMBL" id="JAA63412.1"/>
    </source>
</evidence>
<evidence type="ECO:0000256" key="7">
    <source>
        <dbReference type="PROSITE-ProRule" id="PRU00042"/>
    </source>
</evidence>
<keyword evidence="5" id="KW-0862">Zinc</keyword>
<keyword evidence="4 7" id="KW-0863">Zinc-finger</keyword>
<protein>
    <submittedName>
        <fullName evidence="10">Putative krueppel-like factor</fullName>
    </submittedName>
</protein>
<feature type="domain" description="C2H2-type" evidence="9">
    <location>
        <begin position="257"/>
        <end position="286"/>
    </location>
</feature>
<name>L7MHV8_RHIPC</name>
<feature type="compositionally biased region" description="Pro residues" evidence="8">
    <location>
        <begin position="105"/>
        <end position="115"/>
    </location>
</feature>
<keyword evidence="2" id="KW-0479">Metal-binding</keyword>
<evidence type="ECO:0000256" key="4">
    <source>
        <dbReference type="ARBA" id="ARBA00022771"/>
    </source>
</evidence>
<dbReference type="GO" id="GO:0000981">
    <property type="term" value="F:DNA-binding transcription factor activity, RNA polymerase II-specific"/>
    <property type="evidence" value="ECO:0007669"/>
    <property type="project" value="TreeGrafter"/>
</dbReference>
<evidence type="ECO:0000256" key="5">
    <source>
        <dbReference type="ARBA" id="ARBA00022833"/>
    </source>
</evidence>
<dbReference type="PANTHER" id="PTHR23235:SF48">
    <property type="entry name" value="KRUEPPEL-LIKE FACTOR 3"/>
    <property type="match status" value="1"/>
</dbReference>
<feature type="domain" description="C2H2-type" evidence="9">
    <location>
        <begin position="287"/>
        <end position="309"/>
    </location>
</feature>
<reference evidence="10" key="2">
    <citation type="journal article" date="2015" name="J. Proteomics">
        <title>Sexual differences in the sialomes of the zebra tick, Rhipicephalus pulchellus.</title>
        <authorList>
            <person name="Tan A.W."/>
            <person name="Francischetti I.M."/>
            <person name="Slovak M."/>
            <person name="Kini R.M."/>
            <person name="Ribeiro J.M."/>
        </authorList>
    </citation>
    <scope>NUCLEOTIDE SEQUENCE</scope>
    <source>
        <tissue evidence="10">Salivary gland</tissue>
    </source>
</reference>
<dbReference type="AlphaFoldDB" id="L7MHV8"/>
<dbReference type="Gene3D" id="3.30.160.60">
    <property type="entry name" value="Classic Zinc Finger"/>
    <property type="match status" value="3"/>
</dbReference>